<evidence type="ECO:0000313" key="3">
    <source>
        <dbReference type="Proteomes" id="UP000186309"/>
    </source>
</evidence>
<keyword evidence="3" id="KW-1185">Reference proteome</keyword>
<dbReference type="Pfam" id="PF06172">
    <property type="entry name" value="Cupin_5"/>
    <property type="match status" value="1"/>
</dbReference>
<organism evidence="2 3">
    <name type="scientific">Paludisphaera borealis</name>
    <dbReference type="NCBI Taxonomy" id="1387353"/>
    <lineage>
        <taxon>Bacteria</taxon>
        <taxon>Pseudomonadati</taxon>
        <taxon>Planctomycetota</taxon>
        <taxon>Planctomycetia</taxon>
        <taxon>Isosphaerales</taxon>
        <taxon>Isosphaeraceae</taxon>
        <taxon>Paludisphaera</taxon>
    </lineage>
</organism>
<dbReference type="AlphaFoldDB" id="A0A1U7CLP1"/>
<dbReference type="SUPFAM" id="SSF51182">
    <property type="entry name" value="RmlC-like cupins"/>
    <property type="match status" value="1"/>
</dbReference>
<dbReference type="CDD" id="cd06121">
    <property type="entry name" value="cupin_YML079wp"/>
    <property type="match status" value="1"/>
</dbReference>
<dbReference type="InterPro" id="IPR039935">
    <property type="entry name" value="YML079W-like"/>
</dbReference>
<feature type="domain" description="DUF985" evidence="1">
    <location>
        <begin position="18"/>
        <end position="159"/>
    </location>
</feature>
<gene>
    <name evidence="2" type="ORF">BSF38_01311</name>
</gene>
<dbReference type="STRING" id="1387353.BSF38_01311"/>
<evidence type="ECO:0000313" key="2">
    <source>
        <dbReference type="EMBL" id="APW59852.1"/>
    </source>
</evidence>
<dbReference type="Gene3D" id="2.60.120.10">
    <property type="entry name" value="Jelly Rolls"/>
    <property type="match status" value="1"/>
</dbReference>
<dbReference type="Proteomes" id="UP000186309">
    <property type="component" value="Chromosome"/>
</dbReference>
<dbReference type="InterPro" id="IPR009327">
    <property type="entry name" value="Cupin_DUF985"/>
</dbReference>
<reference evidence="3" key="1">
    <citation type="submission" date="2016-12" db="EMBL/GenBank/DDBJ databases">
        <title>Comparative genomics of four Isosphaeraceae planctomycetes: a common pool of plasmids and glycoside hydrolase genes.</title>
        <authorList>
            <person name="Ivanova A."/>
        </authorList>
    </citation>
    <scope>NUCLEOTIDE SEQUENCE [LARGE SCALE GENOMIC DNA]</scope>
    <source>
        <strain evidence="3">PX4</strain>
    </source>
</reference>
<dbReference type="KEGG" id="pbor:BSF38_01311"/>
<protein>
    <recommendedName>
        <fullName evidence="1">DUF985 domain-containing protein</fullName>
    </recommendedName>
</protein>
<accession>A0A1U7CLP1</accession>
<sequence>MFVTAHFDERPPTMPTAQEIIDALKLQPHPIEGGFFRETYRSAGTLPDSVLPDVYKDKGERSLGTSIYYLLTQDTFSEMHRLPTEEVFHCYLGGPVRMLQLLPDGSHREHLIGPDVLAGHEPQLIVPPGVWQGSLLEPGVDFVLLGATMAPGFNYADYEQGTRADLLSRYPEAAELIRKLTRV</sequence>
<dbReference type="InterPro" id="IPR011051">
    <property type="entry name" value="RmlC_Cupin_sf"/>
</dbReference>
<dbReference type="InterPro" id="IPR014710">
    <property type="entry name" value="RmlC-like_jellyroll"/>
</dbReference>
<dbReference type="PANTHER" id="PTHR33387:SF3">
    <property type="entry name" value="DUF985 DOMAIN-CONTAINING PROTEIN"/>
    <property type="match status" value="1"/>
</dbReference>
<proteinExistence type="predicted"/>
<name>A0A1U7CLP1_9BACT</name>
<dbReference type="EMBL" id="CP019082">
    <property type="protein sequence ID" value="APW59852.1"/>
    <property type="molecule type" value="Genomic_DNA"/>
</dbReference>
<evidence type="ECO:0000259" key="1">
    <source>
        <dbReference type="Pfam" id="PF06172"/>
    </source>
</evidence>
<dbReference type="PANTHER" id="PTHR33387">
    <property type="entry name" value="RMLC-LIKE JELLY ROLL FOLD PROTEIN"/>
    <property type="match status" value="1"/>
</dbReference>